<dbReference type="EMBL" id="AAAPCR010000002">
    <property type="protein sequence ID" value="EAD8144886.1"/>
    <property type="molecule type" value="Genomic_DNA"/>
</dbReference>
<reference evidence="12 16" key="2">
    <citation type="submission" date="2020-02" db="EMBL/GenBank/DDBJ databases">
        <authorList>
            <person name="Ashton P.M."/>
            <person name="Dallman T."/>
            <person name="Nair S."/>
            <person name="De Pinna E."/>
            <person name="Peters T."/>
            <person name="Grant K."/>
        </authorList>
    </citation>
    <scope>NUCLEOTIDE SEQUENCE [LARGE SCALE GENOMIC DNA]</scope>
    <source>
        <strain evidence="7 21">429821</strain>
        <strain evidence="9 19">562417</strain>
        <strain evidence="10 20">562428</strain>
        <strain evidence="8 18">563356</strain>
        <strain evidence="4 15">688377</strain>
        <strain evidence="11 17">760311</strain>
        <strain evidence="12 16">883775</strain>
        <strain evidence="6">RL15000161</strain>
    </source>
</reference>
<dbReference type="RefSeq" id="WP_003733031.1">
    <property type="nucleotide sequence ID" value="NZ_BAAFVI010000002.1"/>
</dbReference>
<accession>A0A473MUQ6</accession>
<dbReference type="InterPro" id="IPR006829">
    <property type="entry name" value="LXG_dom"/>
</dbReference>
<evidence type="ECO:0000313" key="5">
    <source>
        <dbReference type="EMBL" id="EAD8144886.1"/>
    </source>
</evidence>
<dbReference type="Proteomes" id="UP000525068">
    <property type="component" value="Unassembled WGS sequence"/>
</dbReference>
<evidence type="ECO:0000313" key="6">
    <source>
        <dbReference type="EMBL" id="EAE2659196.1"/>
    </source>
</evidence>
<sequence>MSRIDIAELNEFLHNLKSSNDEARRMLGKMQEVTNAYATDTSLKGKAIETSQAYFDQTYSVICKSLIEALDESEERLERYIREFGEQVDSSYNARIDAEMLQEAIFRLAEIKRKQEDLLQRMSASTGTLHEGEQQRLRTQFTDALEQEKILERYIAFEQSHGRFFDSFSELVYCAGKAVRELAANVTFNSQTGTYDIGKLDTNKFHALQKFLPKKKKYNFNEYEIRWNGAAHILLRGDVVDAEATAAYNDAVAKGELPKVSNQATESAEEINAVVNALKKGQDPITGQEISKAQSFGIAIGLVYMYVGGKYKGRKIKLPKNALENLEKQQAFKDKEVGGADIPNPNVGIVQSRVNLAENPTRFSPSKNAGMKHVRNRHYNPSKNAGQFTIPESDLKNILQSKQVVNTPVKQIESGDFERVIDIGKNMGTVKPSLGGQTTTWIKVITDKAGNIITTYPVPKP</sequence>
<dbReference type="Proteomes" id="UP000529135">
    <property type="component" value="Unassembled WGS sequence"/>
</dbReference>
<evidence type="ECO:0000313" key="8">
    <source>
        <dbReference type="EMBL" id="EAH0218105.1"/>
    </source>
</evidence>
<evidence type="ECO:0000313" key="18">
    <source>
        <dbReference type="Proteomes" id="UP000517258"/>
    </source>
</evidence>
<evidence type="ECO:0000313" key="10">
    <source>
        <dbReference type="EMBL" id="EAH3126986.1"/>
    </source>
</evidence>
<organism evidence="12 16">
    <name type="scientific">Listeria monocytogenes</name>
    <dbReference type="NCBI Taxonomy" id="1639"/>
    <lineage>
        <taxon>Bacteria</taxon>
        <taxon>Bacillati</taxon>
        <taxon>Bacillota</taxon>
        <taxon>Bacilli</taxon>
        <taxon>Bacillales</taxon>
        <taxon>Listeriaceae</taxon>
        <taxon>Listeria</taxon>
    </lineage>
</organism>
<evidence type="ECO:0000256" key="2">
    <source>
        <dbReference type="SAM" id="Coils"/>
    </source>
</evidence>
<dbReference type="Proteomes" id="UP000470497">
    <property type="component" value="Unassembled WGS sequence"/>
</dbReference>
<dbReference type="EMBL" id="CP098507">
    <property type="protein sequence ID" value="UUJ78726.1"/>
    <property type="molecule type" value="Genomic_DNA"/>
</dbReference>
<evidence type="ECO:0000313" key="9">
    <source>
        <dbReference type="EMBL" id="EAH1615062.1"/>
    </source>
</evidence>
<evidence type="ECO:0000313" key="7">
    <source>
        <dbReference type="EMBL" id="EAG9856895.1"/>
    </source>
</evidence>
<dbReference type="Proteomes" id="UP000193519">
    <property type="component" value="Chromosome"/>
</dbReference>
<dbReference type="Pfam" id="PF04740">
    <property type="entry name" value="LXG"/>
    <property type="match status" value="1"/>
</dbReference>
<feature type="domain" description="LXG" evidence="3">
    <location>
        <begin position="1"/>
        <end position="231"/>
    </location>
</feature>
<protein>
    <submittedName>
        <fullName evidence="13">LXG domain-containing protein</fullName>
    </submittedName>
</protein>
<evidence type="ECO:0000313" key="14">
    <source>
        <dbReference type="Proteomes" id="UP000371553"/>
    </source>
</evidence>
<dbReference type="AlphaFoldDB" id="A0A473MUQ6"/>
<dbReference type="EMBL" id="AAJEKY010000004">
    <property type="protein sequence ID" value="ECL0130865.1"/>
    <property type="molecule type" value="Genomic_DNA"/>
</dbReference>
<evidence type="ECO:0000313" key="4">
    <source>
        <dbReference type="EMBL" id="EAC4482692.1"/>
    </source>
</evidence>
<comment type="similarity">
    <text evidence="1">In the N-terminal section; belongs to the LXG family.</text>
</comment>
<keyword evidence="2" id="KW-0175">Coiled coil</keyword>
<dbReference type="EMBL" id="AABFMV010000004">
    <property type="protein sequence ID" value="EAH1615062.1"/>
    <property type="molecule type" value="Genomic_DNA"/>
</dbReference>
<feature type="coiled-coil region" evidence="2">
    <location>
        <begin position="63"/>
        <end position="121"/>
    </location>
</feature>
<evidence type="ECO:0000256" key="1">
    <source>
        <dbReference type="ARBA" id="ARBA00034117"/>
    </source>
</evidence>
<dbReference type="EMBL" id="AAARIE010000003">
    <property type="protein sequence ID" value="EAE2659196.1"/>
    <property type="molecule type" value="Genomic_DNA"/>
</dbReference>
<dbReference type="Proteomes" id="UP000517258">
    <property type="component" value="Unassembled WGS sequence"/>
</dbReference>
<evidence type="ECO:0000313" key="17">
    <source>
        <dbReference type="Proteomes" id="UP000478945"/>
    </source>
</evidence>
<dbReference type="PROSITE" id="PS51756">
    <property type="entry name" value="LXG"/>
    <property type="match status" value="1"/>
</dbReference>
<evidence type="ECO:0000313" key="16">
    <source>
        <dbReference type="Proteomes" id="UP000470497"/>
    </source>
</evidence>
<dbReference type="EMBL" id="AABEQV010000004">
    <property type="protein sequence ID" value="EAG9856895.1"/>
    <property type="molecule type" value="Genomic_DNA"/>
</dbReference>
<name>A0A473MUQ6_LISMN</name>
<evidence type="ECO:0000313" key="20">
    <source>
        <dbReference type="Proteomes" id="UP000529135"/>
    </source>
</evidence>
<dbReference type="Proteomes" id="UP000478945">
    <property type="component" value="Unassembled WGS sequence"/>
</dbReference>
<evidence type="ECO:0000313" key="12">
    <source>
        <dbReference type="EMBL" id="EDP8410442.1"/>
    </source>
</evidence>
<dbReference type="Proteomes" id="UP000548826">
    <property type="component" value="Unassembled WGS sequence"/>
</dbReference>
<dbReference type="EMBL" id="AABEVI010000004">
    <property type="protein sequence ID" value="EAH0218105.1"/>
    <property type="molecule type" value="Genomic_DNA"/>
</dbReference>
<evidence type="ECO:0000313" key="21">
    <source>
        <dbReference type="Proteomes" id="UP000548826"/>
    </source>
</evidence>
<dbReference type="EMBL" id="AABGFX010000004">
    <property type="protein sequence ID" value="EAH3126986.1"/>
    <property type="molecule type" value="Genomic_DNA"/>
</dbReference>
<reference evidence="13" key="3">
    <citation type="submission" date="2022-06" db="EMBL/GenBank/DDBJ databases">
        <title>Complete genomes of Listeria monocytogenes strains L58-55 and 6179.</title>
        <authorList>
            <person name="Schmitz-Esser S."/>
            <person name="Tibbs-Cortes B.W."/>
        </authorList>
    </citation>
    <scope>NUCLEOTIDE SEQUENCE</scope>
    <source>
        <strain evidence="13">L58-55</strain>
    </source>
</reference>
<gene>
    <name evidence="13" type="ORF">BES38_10145</name>
    <name evidence="5" type="ORF">CD20_02260</name>
    <name evidence="9" type="ORF">D4271_06550</name>
    <name evidence="7" type="ORF">D4C60_07815</name>
    <name evidence="8" type="ORF">D4D89_07240</name>
    <name evidence="10" type="ORF">D5M70_06685</name>
    <name evidence="4" type="ORF">E0I39_07305</name>
    <name evidence="6" type="ORF">E1V33_03410</name>
    <name evidence="11" type="ORF">FJU19_07145</name>
    <name evidence="12" type="ORF">G3R95_002007</name>
</gene>
<dbReference type="EMBL" id="AANOZB010000005">
    <property type="protein sequence ID" value="EDP8410442.1"/>
    <property type="molecule type" value="Genomic_DNA"/>
</dbReference>
<dbReference type="Proteomes" id="UP000413786">
    <property type="component" value="Unassembled WGS sequence"/>
</dbReference>
<evidence type="ECO:0000313" key="15">
    <source>
        <dbReference type="Proteomes" id="UP000413786"/>
    </source>
</evidence>
<evidence type="ECO:0000313" key="19">
    <source>
        <dbReference type="Proteomes" id="UP000525068"/>
    </source>
</evidence>
<reference evidence="5 14" key="1">
    <citation type="submission" date="2018-06" db="EMBL/GenBank/DDBJ databases">
        <authorList>
            <consortium name="GenomeTrakr: Next Generation Sequencing Network for Food Pathogen Tracability"/>
        </authorList>
    </citation>
    <scope>NUCLEOTIDE SEQUENCE [LARGE SCALE GENOMIC DNA]</scope>
    <source>
        <strain evidence="5 14">NYAG13B12507-5</strain>
    </source>
</reference>
<dbReference type="Proteomes" id="UP000383365">
    <property type="component" value="Unassembled WGS sequence"/>
</dbReference>
<evidence type="ECO:0000259" key="3">
    <source>
        <dbReference type="PROSITE" id="PS51756"/>
    </source>
</evidence>
<evidence type="ECO:0000313" key="11">
    <source>
        <dbReference type="EMBL" id="ECL0130865.1"/>
    </source>
</evidence>
<dbReference type="Proteomes" id="UP000371553">
    <property type="component" value="Unassembled WGS sequence"/>
</dbReference>
<dbReference type="EMBL" id="AAAIJX010000004">
    <property type="protein sequence ID" value="EAC4482692.1"/>
    <property type="molecule type" value="Genomic_DNA"/>
</dbReference>
<evidence type="ECO:0000313" key="13">
    <source>
        <dbReference type="EMBL" id="UUJ78726.1"/>
    </source>
</evidence>
<proteinExistence type="inferred from homology"/>